<keyword evidence="1" id="KW-0812">Transmembrane</keyword>
<dbReference type="InterPro" id="IPR036950">
    <property type="entry name" value="PBP_transglycosylase"/>
</dbReference>
<proteinExistence type="predicted"/>
<dbReference type="Gene3D" id="1.10.3810.10">
    <property type="entry name" value="Biosynthetic peptidoglycan transglycosylase-like"/>
    <property type="match status" value="1"/>
</dbReference>
<evidence type="ECO:0000259" key="2">
    <source>
        <dbReference type="Pfam" id="PF00912"/>
    </source>
</evidence>
<evidence type="ECO:0000256" key="1">
    <source>
        <dbReference type="SAM" id="Phobius"/>
    </source>
</evidence>
<feature type="transmembrane region" description="Helical" evidence="1">
    <location>
        <begin position="6"/>
        <end position="30"/>
    </location>
</feature>
<dbReference type="SUPFAM" id="SSF53955">
    <property type="entry name" value="Lysozyme-like"/>
    <property type="match status" value="1"/>
</dbReference>
<dbReference type="Pfam" id="PF00912">
    <property type="entry name" value="Transgly"/>
    <property type="match status" value="1"/>
</dbReference>
<name>A0ABT3HN63_9FLAO</name>
<evidence type="ECO:0000313" key="4">
    <source>
        <dbReference type="Proteomes" id="UP001163719"/>
    </source>
</evidence>
<gene>
    <name evidence="3" type="ORF">OH806_08090</name>
</gene>
<dbReference type="Proteomes" id="UP001163719">
    <property type="component" value="Unassembled WGS sequence"/>
</dbReference>
<dbReference type="InterPro" id="IPR001264">
    <property type="entry name" value="Glyco_trans_51"/>
</dbReference>
<accession>A0ABT3HN63</accession>
<sequence>MKYLKIISIAFFSILVLLILYIEFGGRYILNTTDKRIITWHIRSSEQLPTNFYNFYDIVYPNSLSDNSWNLIFNTLLNPNTQRKSCPCNQLAYRLFLTLNTKNKSAIDYFLIARYIEHRYSQKDCLNFNFSNFDFLENRKGIKNISQSFFNKEAKDLRPLEMGEILALYENPVKNNRNRNPERAKTRAKYFYNLYIQNSNK</sequence>
<protein>
    <submittedName>
        <fullName evidence="3">Transglycosylase domain-containing protein</fullName>
    </submittedName>
</protein>
<keyword evidence="1" id="KW-1133">Transmembrane helix</keyword>
<dbReference type="RefSeq" id="WP_264743175.1">
    <property type="nucleotide sequence ID" value="NZ_JAPDHV010000003.1"/>
</dbReference>
<reference evidence="3" key="1">
    <citation type="submission" date="2022-10" db="EMBL/GenBank/DDBJ databases">
        <title>Chryseobacterium babae sp. nov. isolated from the gut of the beetle Oryctes rhinoceros, and Chryseobacterium kimseyorum sp. nov., isolated from a stick insect rearing cage.</title>
        <authorList>
            <person name="Shelomi M."/>
            <person name="Han C.-J."/>
            <person name="Chen W.-M."/>
            <person name="Chen H.-K."/>
            <person name="Liaw S.-J."/>
            <person name="Muhle E."/>
            <person name="Clermont D."/>
        </authorList>
    </citation>
    <scope>NUCLEOTIDE SEQUENCE</scope>
    <source>
        <strain evidence="3">WLa1L2M3</strain>
    </source>
</reference>
<dbReference type="EMBL" id="JAPDHV010000003">
    <property type="protein sequence ID" value="MCW3161226.1"/>
    <property type="molecule type" value="Genomic_DNA"/>
</dbReference>
<comment type="caution">
    <text evidence="3">The sequence shown here is derived from an EMBL/GenBank/DDBJ whole genome shotgun (WGS) entry which is preliminary data.</text>
</comment>
<dbReference type="InterPro" id="IPR023346">
    <property type="entry name" value="Lysozyme-like_dom_sf"/>
</dbReference>
<feature type="domain" description="Glycosyl transferase family 51" evidence="2">
    <location>
        <begin position="89"/>
        <end position="191"/>
    </location>
</feature>
<keyword evidence="1" id="KW-0472">Membrane</keyword>
<evidence type="ECO:0000313" key="3">
    <source>
        <dbReference type="EMBL" id="MCW3161226.1"/>
    </source>
</evidence>
<keyword evidence="4" id="KW-1185">Reference proteome</keyword>
<organism evidence="3 4">
    <name type="scientific">Chryseobacterium oryctis</name>
    <dbReference type="NCBI Taxonomy" id="2952618"/>
    <lineage>
        <taxon>Bacteria</taxon>
        <taxon>Pseudomonadati</taxon>
        <taxon>Bacteroidota</taxon>
        <taxon>Flavobacteriia</taxon>
        <taxon>Flavobacteriales</taxon>
        <taxon>Weeksellaceae</taxon>
        <taxon>Chryseobacterium group</taxon>
        <taxon>Chryseobacterium</taxon>
    </lineage>
</organism>